<dbReference type="EMBL" id="BPLQ01015235">
    <property type="protein sequence ID" value="GIY86682.1"/>
    <property type="molecule type" value="Genomic_DNA"/>
</dbReference>
<comment type="caution">
    <text evidence="1">The sequence shown here is derived from an EMBL/GenBank/DDBJ whole genome shotgun (WGS) entry which is preliminary data.</text>
</comment>
<sequence length="107" mass="12304">MALTCFKLKEPVPYDTAVSLRTFWLSIFLWKRVVFFIDSQAAVLVLSSNSPMDCPHVVQCSTKLVELLAVAWLYICNGFLVMWESLVIKEPMPWHSSRPNSNSWSLH</sequence>
<name>A0AAV4WVA4_9ARAC</name>
<protein>
    <submittedName>
        <fullName evidence="1">Uncharacterized protein</fullName>
    </submittedName>
</protein>
<keyword evidence="2" id="KW-1185">Reference proteome</keyword>
<organism evidence="1 2">
    <name type="scientific">Caerostris darwini</name>
    <dbReference type="NCBI Taxonomy" id="1538125"/>
    <lineage>
        <taxon>Eukaryota</taxon>
        <taxon>Metazoa</taxon>
        <taxon>Ecdysozoa</taxon>
        <taxon>Arthropoda</taxon>
        <taxon>Chelicerata</taxon>
        <taxon>Arachnida</taxon>
        <taxon>Araneae</taxon>
        <taxon>Araneomorphae</taxon>
        <taxon>Entelegynae</taxon>
        <taxon>Araneoidea</taxon>
        <taxon>Araneidae</taxon>
        <taxon>Caerostris</taxon>
    </lineage>
</organism>
<dbReference type="Proteomes" id="UP001054837">
    <property type="component" value="Unassembled WGS sequence"/>
</dbReference>
<evidence type="ECO:0000313" key="2">
    <source>
        <dbReference type="Proteomes" id="UP001054837"/>
    </source>
</evidence>
<accession>A0AAV4WVA4</accession>
<dbReference type="AlphaFoldDB" id="A0AAV4WVA4"/>
<gene>
    <name evidence="1" type="ORF">CDAR_468331</name>
</gene>
<proteinExistence type="predicted"/>
<evidence type="ECO:0000313" key="1">
    <source>
        <dbReference type="EMBL" id="GIY86682.1"/>
    </source>
</evidence>
<reference evidence="1 2" key="1">
    <citation type="submission" date="2021-06" db="EMBL/GenBank/DDBJ databases">
        <title>Caerostris darwini draft genome.</title>
        <authorList>
            <person name="Kono N."/>
            <person name="Arakawa K."/>
        </authorList>
    </citation>
    <scope>NUCLEOTIDE SEQUENCE [LARGE SCALE GENOMIC DNA]</scope>
</reference>